<comment type="similarity">
    <text evidence="2">Belongs to the glycosyl hydrolase 20 family.</text>
</comment>
<protein>
    <recommendedName>
        <fullName evidence="3">beta-N-acetylhexosaminidase</fullName>
        <ecNumber evidence="3">3.2.1.52</ecNumber>
    </recommendedName>
</protein>
<dbReference type="InterPro" id="IPR015883">
    <property type="entry name" value="Glyco_hydro_20_cat"/>
</dbReference>
<evidence type="ECO:0000256" key="5">
    <source>
        <dbReference type="ARBA" id="ARBA00023295"/>
    </source>
</evidence>
<dbReference type="EMBL" id="AP026866">
    <property type="protein sequence ID" value="BDS07913.1"/>
    <property type="molecule type" value="Genomic_DNA"/>
</dbReference>
<dbReference type="InterPro" id="IPR059177">
    <property type="entry name" value="GH29D-like_dom"/>
</dbReference>
<keyword evidence="5" id="KW-0326">Glycosidase</keyword>
<feature type="signal peptide" evidence="7">
    <location>
        <begin position="1"/>
        <end position="19"/>
    </location>
</feature>
<dbReference type="Gene3D" id="3.20.20.80">
    <property type="entry name" value="Glycosidases"/>
    <property type="match status" value="1"/>
</dbReference>
<name>A0AAT9FPK4_9BACT</name>
<dbReference type="InterPro" id="IPR029018">
    <property type="entry name" value="Hex-like_dom2"/>
</dbReference>
<dbReference type="EC" id="3.2.1.52" evidence="3"/>
<dbReference type="InterPro" id="IPR017853">
    <property type="entry name" value="GH"/>
</dbReference>
<keyword evidence="7" id="KW-0732">Signal</keyword>
<evidence type="ECO:0000259" key="10">
    <source>
        <dbReference type="Pfam" id="PF13290"/>
    </source>
</evidence>
<dbReference type="GO" id="GO:0005975">
    <property type="term" value="P:carbohydrate metabolic process"/>
    <property type="evidence" value="ECO:0007669"/>
    <property type="project" value="InterPro"/>
</dbReference>
<dbReference type="PANTHER" id="PTHR22600">
    <property type="entry name" value="BETA-HEXOSAMINIDASE"/>
    <property type="match status" value="1"/>
</dbReference>
<dbReference type="GO" id="GO:0004563">
    <property type="term" value="F:beta-N-acetylhexosaminidase activity"/>
    <property type="evidence" value="ECO:0007669"/>
    <property type="project" value="UniProtKB-EC"/>
</dbReference>
<dbReference type="KEGG" id="osu:NT6N_29530"/>
<accession>A0AAT9FPK4</accession>
<evidence type="ECO:0000256" key="6">
    <source>
        <dbReference type="PIRSR" id="PIRSR625705-1"/>
    </source>
</evidence>
<feature type="domain" description="GH29D-like beta-sandwich" evidence="10">
    <location>
        <begin position="557"/>
        <end position="604"/>
    </location>
</feature>
<evidence type="ECO:0000256" key="7">
    <source>
        <dbReference type="SAM" id="SignalP"/>
    </source>
</evidence>
<evidence type="ECO:0000256" key="3">
    <source>
        <dbReference type="ARBA" id="ARBA00012663"/>
    </source>
</evidence>
<feature type="domain" description="Glycoside hydrolase family 20 catalytic" evidence="8">
    <location>
        <begin position="160"/>
        <end position="511"/>
    </location>
</feature>
<dbReference type="PANTHER" id="PTHR22600:SF57">
    <property type="entry name" value="BETA-N-ACETYLHEXOSAMINIDASE"/>
    <property type="match status" value="1"/>
</dbReference>
<dbReference type="GO" id="GO:0030203">
    <property type="term" value="P:glycosaminoglycan metabolic process"/>
    <property type="evidence" value="ECO:0007669"/>
    <property type="project" value="TreeGrafter"/>
</dbReference>
<feature type="chain" id="PRO_5043523862" description="beta-N-acetylhexosaminidase" evidence="7">
    <location>
        <begin position="20"/>
        <end position="740"/>
    </location>
</feature>
<dbReference type="CDD" id="cd06563">
    <property type="entry name" value="GH20_chitobiase-like"/>
    <property type="match status" value="1"/>
</dbReference>
<organism evidence="11">
    <name type="scientific">Oceaniferula spumae</name>
    <dbReference type="NCBI Taxonomy" id="2979115"/>
    <lineage>
        <taxon>Bacteria</taxon>
        <taxon>Pseudomonadati</taxon>
        <taxon>Verrucomicrobiota</taxon>
        <taxon>Verrucomicrobiia</taxon>
        <taxon>Verrucomicrobiales</taxon>
        <taxon>Verrucomicrobiaceae</taxon>
        <taxon>Oceaniferula</taxon>
    </lineage>
</organism>
<dbReference type="PRINTS" id="PR00738">
    <property type="entry name" value="GLHYDRLASE20"/>
</dbReference>
<dbReference type="SUPFAM" id="SSF51445">
    <property type="entry name" value="(Trans)glycosidases"/>
    <property type="match status" value="1"/>
</dbReference>
<gene>
    <name evidence="11" type="ORF">NT6N_29530</name>
</gene>
<evidence type="ECO:0000259" key="9">
    <source>
        <dbReference type="Pfam" id="PF02838"/>
    </source>
</evidence>
<dbReference type="Pfam" id="PF13290">
    <property type="entry name" value="CHB_HEX_C_1"/>
    <property type="match status" value="1"/>
</dbReference>
<sequence length="740" mass="82052">MKAILILCALLTPFASVIAKAPSIVPKPQELRLIADKPFVLNASTQIRYDGNGGKAVAELLALGLRPATGFDLPVSQSDKRGGNSILLTIQSNLKNLKEEGYVLTVADGEITASAPTARGLFNATRTILQLFPPQIHSSEKASNVTWTATACSIKDTPAFPWRGMMLDVSRYFFTKEYVKRYLDMMALHKLNTLHWHLIDDAGWRIEIKKYPKLTEIGGFRGEGENRYGGFYTQEDIKEIVAYAAARNITIVPEIELPAHTLPALVAYPHLGCFGKQFQVPTRHFISQDLYCAGKETTWTFLEDVFTEVCELFPGKYIHIGGDEAKYSRWKKCPDCQERMKKEGLKSEHELQGWMTTRVEKFLKTKGRRIIGWDEILHCGVSSDAGIMTWHKPKTAVDGAKRGNPVVMSLTGHAYFDVAESKLPGEPPTAGWIPPISLEKSYQWHPVPNGLTAAEAKNILGVNGCIWTDQFLHNTKTLADKPGKGTTASEAYVDYLSLPRMAALAEVCWTNKESRDYDNFSGRMSTMLARYTVLDYQYRIPVPEVSIKPNPEKTYTLSATPAIAGGTIRYTLDGSAPTADSKALNGSINVAKIDQFRAATFGPNNQRRSLLYQHVDSSNKFAKHGKVIGKWKSGQVGDKKAKVVTFDATGHINSNGIYIITFQYTGGGERLDIDGIEVVRNDTDPVGKDMHHGFTGSQAKNNTYRIHVKNYETGASFKIKAHIYGDEGTDSNGVVLIRKK</sequence>
<reference evidence="11" key="1">
    <citation type="submission" date="2024-07" db="EMBL/GenBank/DDBJ databases">
        <title>Complete genome sequence of Verrucomicrobiaceae bacterium NT6N.</title>
        <authorList>
            <person name="Huang C."/>
            <person name="Takami H."/>
            <person name="Hamasaki K."/>
        </authorList>
    </citation>
    <scope>NUCLEOTIDE SEQUENCE</scope>
    <source>
        <strain evidence="11">NT6N</strain>
    </source>
</reference>
<feature type="active site" description="Proton donor" evidence="6">
    <location>
        <position position="324"/>
    </location>
</feature>
<dbReference type="AlphaFoldDB" id="A0AAT9FPK4"/>
<dbReference type="Gene3D" id="3.30.379.10">
    <property type="entry name" value="Chitobiase/beta-hexosaminidase domain 2-like"/>
    <property type="match status" value="1"/>
</dbReference>
<evidence type="ECO:0000259" key="8">
    <source>
        <dbReference type="Pfam" id="PF00728"/>
    </source>
</evidence>
<proteinExistence type="inferred from homology"/>
<feature type="domain" description="Beta-hexosaminidase bacterial type N-terminal" evidence="9">
    <location>
        <begin position="22"/>
        <end position="156"/>
    </location>
</feature>
<dbReference type="InterPro" id="IPR015882">
    <property type="entry name" value="HEX_bac_N"/>
</dbReference>
<comment type="catalytic activity">
    <reaction evidence="1">
        <text>Hydrolysis of terminal non-reducing N-acetyl-D-hexosamine residues in N-acetyl-beta-D-hexosaminides.</text>
        <dbReference type="EC" id="3.2.1.52"/>
    </reaction>
</comment>
<dbReference type="GO" id="GO:0016020">
    <property type="term" value="C:membrane"/>
    <property type="evidence" value="ECO:0007669"/>
    <property type="project" value="TreeGrafter"/>
</dbReference>
<evidence type="ECO:0000256" key="2">
    <source>
        <dbReference type="ARBA" id="ARBA00006285"/>
    </source>
</evidence>
<evidence type="ECO:0000256" key="1">
    <source>
        <dbReference type="ARBA" id="ARBA00001231"/>
    </source>
</evidence>
<dbReference type="InterPro" id="IPR025705">
    <property type="entry name" value="Beta_hexosaminidase_sua/sub"/>
</dbReference>
<evidence type="ECO:0000313" key="11">
    <source>
        <dbReference type="EMBL" id="BDS07913.1"/>
    </source>
</evidence>
<keyword evidence="4" id="KW-0378">Hydrolase</keyword>
<dbReference type="Pfam" id="PF02838">
    <property type="entry name" value="Glyco_hydro_20b"/>
    <property type="match status" value="1"/>
</dbReference>
<dbReference type="Pfam" id="PF00728">
    <property type="entry name" value="Glyco_hydro_20"/>
    <property type="match status" value="1"/>
</dbReference>
<dbReference type="SUPFAM" id="SSF55545">
    <property type="entry name" value="beta-N-acetylhexosaminidase-like domain"/>
    <property type="match status" value="1"/>
</dbReference>
<evidence type="ECO:0000256" key="4">
    <source>
        <dbReference type="ARBA" id="ARBA00022801"/>
    </source>
</evidence>